<sequence>MKVFHSAKHNTDYYPFRKPADVKNHNFLAQTLVYSRARKSHDVKLTCRAALWDTFISSYSSATQHFKHQPLLTTKSSCQQITWKHSAPSINSTTLGIHNTANWLLCLSKPAVQRSDPGPQEDTSGYASESCIYSGRLASVRKGSSGQGLNSLPWQRLQQRNLGPGASLWLITQSEKQGAENTGVQPVLNDTEIFLRTDERKPSSFYKSKEHMTVRYAGPSPVTRELLPQNLHWKEAGLCPTGKACSPSIQEGCTRIKCFWDPGQPSPSPGTGTGEATGNTTASFGSAAQGIRAKQETAF</sequence>
<evidence type="ECO:0000256" key="1">
    <source>
        <dbReference type="SAM" id="MobiDB-lite"/>
    </source>
</evidence>
<proteinExistence type="predicted"/>
<name>R0JX41_ANAPL</name>
<organism evidence="2 3">
    <name type="scientific">Anas platyrhynchos</name>
    <name type="common">Mallard</name>
    <name type="synonym">Anas boschas</name>
    <dbReference type="NCBI Taxonomy" id="8839"/>
    <lineage>
        <taxon>Eukaryota</taxon>
        <taxon>Metazoa</taxon>
        <taxon>Chordata</taxon>
        <taxon>Craniata</taxon>
        <taxon>Vertebrata</taxon>
        <taxon>Euteleostomi</taxon>
        <taxon>Archelosauria</taxon>
        <taxon>Archosauria</taxon>
        <taxon>Dinosauria</taxon>
        <taxon>Saurischia</taxon>
        <taxon>Theropoda</taxon>
        <taxon>Coelurosauria</taxon>
        <taxon>Aves</taxon>
        <taxon>Neognathae</taxon>
        <taxon>Galloanserae</taxon>
        <taxon>Anseriformes</taxon>
        <taxon>Anatidae</taxon>
        <taxon>Anatinae</taxon>
        <taxon>Anas</taxon>
    </lineage>
</organism>
<evidence type="ECO:0000313" key="2">
    <source>
        <dbReference type="EMBL" id="EOB02141.1"/>
    </source>
</evidence>
<keyword evidence="3" id="KW-1185">Reference proteome</keyword>
<reference evidence="3" key="1">
    <citation type="journal article" date="2013" name="Nat. Genet.">
        <title>The duck genome and transcriptome provide insight into an avian influenza virus reservoir species.</title>
        <authorList>
            <person name="Huang Y."/>
            <person name="Li Y."/>
            <person name="Burt D.W."/>
            <person name="Chen H."/>
            <person name="Zhang Y."/>
            <person name="Qian W."/>
            <person name="Kim H."/>
            <person name="Gan S."/>
            <person name="Zhao Y."/>
            <person name="Li J."/>
            <person name="Yi K."/>
            <person name="Feng H."/>
            <person name="Zhu P."/>
            <person name="Li B."/>
            <person name="Liu Q."/>
            <person name="Fairley S."/>
            <person name="Magor K.E."/>
            <person name="Du Z."/>
            <person name="Hu X."/>
            <person name="Goodman L."/>
            <person name="Tafer H."/>
            <person name="Vignal A."/>
            <person name="Lee T."/>
            <person name="Kim K.W."/>
            <person name="Sheng Z."/>
            <person name="An Y."/>
            <person name="Searle S."/>
            <person name="Herrero J."/>
            <person name="Groenen M.A."/>
            <person name="Crooijmans R.P."/>
            <person name="Faraut T."/>
            <person name="Cai Q."/>
            <person name="Webster R.G."/>
            <person name="Aldridge J.R."/>
            <person name="Warren W.C."/>
            <person name="Bartschat S."/>
            <person name="Kehr S."/>
            <person name="Marz M."/>
            <person name="Stadler P.F."/>
            <person name="Smith J."/>
            <person name="Kraus R.H."/>
            <person name="Zhao Y."/>
            <person name="Ren L."/>
            <person name="Fei J."/>
            <person name="Morisson M."/>
            <person name="Kaiser P."/>
            <person name="Griffin D.K."/>
            <person name="Rao M."/>
            <person name="Pitel F."/>
            <person name="Wang J."/>
            <person name="Li N."/>
        </authorList>
    </citation>
    <scope>NUCLEOTIDE SEQUENCE [LARGE SCALE GENOMIC DNA]</scope>
</reference>
<gene>
    <name evidence="2" type="ORF">Anapl_07251</name>
</gene>
<dbReference type="AlphaFoldDB" id="R0JX41"/>
<dbReference type="EMBL" id="KB742992">
    <property type="protein sequence ID" value="EOB02141.1"/>
    <property type="molecule type" value="Genomic_DNA"/>
</dbReference>
<protein>
    <submittedName>
        <fullName evidence="2">Uncharacterized protein</fullName>
    </submittedName>
</protein>
<dbReference type="Proteomes" id="UP000296049">
    <property type="component" value="Unassembled WGS sequence"/>
</dbReference>
<feature type="region of interest" description="Disordered" evidence="1">
    <location>
        <begin position="264"/>
        <end position="299"/>
    </location>
</feature>
<accession>R0JX41</accession>
<evidence type="ECO:0000313" key="3">
    <source>
        <dbReference type="Proteomes" id="UP000296049"/>
    </source>
</evidence>